<protein>
    <recommendedName>
        <fullName evidence="1">RWD domain-containing protein</fullName>
    </recommendedName>
</protein>
<dbReference type="Proteomes" id="UP000009022">
    <property type="component" value="Unassembled WGS sequence"/>
</dbReference>
<dbReference type="KEGG" id="tad:TRIADDRAFT_54187"/>
<proteinExistence type="predicted"/>
<dbReference type="PANTHER" id="PTHR15955:SF8">
    <property type="entry name" value="RWD DOMAIN-CONTAINING PROTEIN 2B-RELATED"/>
    <property type="match status" value="1"/>
</dbReference>
<dbReference type="PIRSF" id="PIRSF038021">
    <property type="entry name" value="UCP038021_RWDD2"/>
    <property type="match status" value="1"/>
</dbReference>
<dbReference type="InterPro" id="IPR017359">
    <property type="entry name" value="Phi-like"/>
</dbReference>
<dbReference type="PhylomeDB" id="B3RRC6"/>
<dbReference type="Pfam" id="PF06544">
    <property type="entry name" value="Prp3_C"/>
    <property type="match status" value="1"/>
</dbReference>
<dbReference type="SMART" id="SM00591">
    <property type="entry name" value="RWD"/>
    <property type="match status" value="1"/>
</dbReference>
<accession>B3RRC6</accession>
<dbReference type="OMA" id="IDAYMSF"/>
<dbReference type="CTD" id="6751531"/>
<dbReference type="InParanoid" id="B3RRC6"/>
<evidence type="ECO:0000259" key="1">
    <source>
        <dbReference type="PROSITE" id="PS50908"/>
    </source>
</evidence>
<dbReference type="PANTHER" id="PTHR15955">
    <property type="entry name" value="RWD DOMAIN CONTAINING PROTEIN 2"/>
    <property type="match status" value="1"/>
</dbReference>
<dbReference type="InterPro" id="IPR016135">
    <property type="entry name" value="UBQ-conjugating_enzyme/RWD"/>
</dbReference>
<sequence>MEMLQAMYPEEGAIVLDNPLIVQDVRNYLDHDGPAPVNIAFTVKINWIEQDASLDTEDPILIELYCNFPHEYPSVTPEVFVRCDILQRDEQKDLNTKLREHVDELIGLGELCIVPTLQWIQENLSNYISHSAACTSKTLPKEPISAESDNKLSRLLLYMHHIYSKTKRKVIVEWAEELNLTGFCLPGKPGVLCVEGDEKAVSDYFARLRRLNWKRITSRHREDSYTLQRKFTSFEEVAFSVHGGRNYHMDLGQFSQYLQDHDLGEMFQIIFGVDGK</sequence>
<feature type="domain" description="RWD" evidence="1">
    <location>
        <begin position="1"/>
        <end position="127"/>
    </location>
</feature>
<dbReference type="PROSITE" id="PS50908">
    <property type="entry name" value="RWD"/>
    <property type="match status" value="1"/>
</dbReference>
<organism evidence="2 3">
    <name type="scientific">Trichoplax adhaerens</name>
    <name type="common">Trichoplax reptans</name>
    <dbReference type="NCBI Taxonomy" id="10228"/>
    <lineage>
        <taxon>Eukaryota</taxon>
        <taxon>Metazoa</taxon>
        <taxon>Placozoa</taxon>
        <taxon>Uniplacotomia</taxon>
        <taxon>Trichoplacea</taxon>
        <taxon>Trichoplacidae</taxon>
        <taxon>Trichoplax</taxon>
    </lineage>
</organism>
<dbReference type="SUPFAM" id="SSF54495">
    <property type="entry name" value="UBC-like"/>
    <property type="match status" value="1"/>
</dbReference>
<dbReference type="InterPro" id="IPR006575">
    <property type="entry name" value="RWD_dom"/>
</dbReference>
<dbReference type="Gene3D" id="3.10.110.10">
    <property type="entry name" value="Ubiquitin Conjugating Enzyme"/>
    <property type="match status" value="1"/>
</dbReference>
<dbReference type="RefSeq" id="XP_002110850.1">
    <property type="nucleotide sequence ID" value="XM_002110814.1"/>
</dbReference>
<dbReference type="HOGENOM" id="CLU_046295_1_0_1"/>
<dbReference type="InterPro" id="IPR010541">
    <property type="entry name" value="Prp3_C"/>
</dbReference>
<gene>
    <name evidence="2" type="ORF">TRIADDRAFT_54187</name>
</gene>
<evidence type="ECO:0000313" key="3">
    <source>
        <dbReference type="Proteomes" id="UP000009022"/>
    </source>
</evidence>
<dbReference type="OrthoDB" id="432412at2759"/>
<dbReference type="eggNOG" id="ENOG502QR2G">
    <property type="taxonomic scope" value="Eukaryota"/>
</dbReference>
<dbReference type="CDD" id="cd24163">
    <property type="entry name" value="RWDD2_C"/>
    <property type="match status" value="1"/>
</dbReference>
<dbReference type="CDD" id="cd23829">
    <property type="entry name" value="RWD_RWDD2"/>
    <property type="match status" value="1"/>
</dbReference>
<evidence type="ECO:0000313" key="2">
    <source>
        <dbReference type="EMBL" id="EDV26854.1"/>
    </source>
</evidence>
<dbReference type="EMBL" id="DS985243">
    <property type="protein sequence ID" value="EDV26854.1"/>
    <property type="molecule type" value="Genomic_DNA"/>
</dbReference>
<keyword evidence="3" id="KW-1185">Reference proteome</keyword>
<dbReference type="InterPro" id="IPR059181">
    <property type="entry name" value="RWDD2A-B_C"/>
</dbReference>
<reference evidence="2 3" key="1">
    <citation type="journal article" date="2008" name="Nature">
        <title>The Trichoplax genome and the nature of placozoans.</title>
        <authorList>
            <person name="Srivastava M."/>
            <person name="Begovic E."/>
            <person name="Chapman J."/>
            <person name="Putnam N.H."/>
            <person name="Hellsten U."/>
            <person name="Kawashima T."/>
            <person name="Kuo A."/>
            <person name="Mitros T."/>
            <person name="Salamov A."/>
            <person name="Carpenter M.L."/>
            <person name="Signorovitch A.Y."/>
            <person name="Moreno M.A."/>
            <person name="Kamm K."/>
            <person name="Grimwood J."/>
            <person name="Schmutz J."/>
            <person name="Shapiro H."/>
            <person name="Grigoriev I.V."/>
            <person name="Buss L.W."/>
            <person name="Schierwater B."/>
            <person name="Dellaporta S.L."/>
            <person name="Rokhsar D.S."/>
        </authorList>
    </citation>
    <scope>NUCLEOTIDE SEQUENCE [LARGE SCALE GENOMIC DNA]</scope>
    <source>
        <strain evidence="2 3">Grell-BS-1999</strain>
    </source>
</reference>
<dbReference type="GeneID" id="6751531"/>
<dbReference type="FunCoup" id="B3RRC6">
    <property type="interactions" value="395"/>
</dbReference>
<name>B3RRC6_TRIAD</name>
<dbReference type="AlphaFoldDB" id="B3RRC6"/>
<dbReference type="Pfam" id="PF05773">
    <property type="entry name" value="RWD"/>
    <property type="match status" value="1"/>
</dbReference>